<feature type="transmembrane region" description="Helical" evidence="6">
    <location>
        <begin position="151"/>
        <end position="175"/>
    </location>
</feature>
<comment type="similarity">
    <text evidence="6">Belongs to the ABC-2 integral membrane protein family.</text>
</comment>
<evidence type="ECO:0000256" key="4">
    <source>
        <dbReference type="ARBA" id="ARBA00023136"/>
    </source>
</evidence>
<name>A0AAU4JZK8_9NOCA</name>
<dbReference type="GO" id="GO:0043190">
    <property type="term" value="C:ATP-binding cassette (ABC) transporter complex"/>
    <property type="evidence" value="ECO:0007669"/>
    <property type="project" value="InterPro"/>
</dbReference>
<feature type="domain" description="ABC transmembrane type-2" evidence="7">
    <location>
        <begin position="39"/>
        <end position="266"/>
    </location>
</feature>
<evidence type="ECO:0000256" key="6">
    <source>
        <dbReference type="RuleBase" id="RU361157"/>
    </source>
</evidence>
<feature type="transmembrane region" description="Helical" evidence="6">
    <location>
        <begin position="40"/>
        <end position="59"/>
    </location>
</feature>
<dbReference type="PANTHER" id="PTHR43027">
    <property type="entry name" value="DOXORUBICIN RESISTANCE ABC TRANSPORTER PERMEASE PROTEIN DRRC-RELATED"/>
    <property type="match status" value="1"/>
</dbReference>
<comment type="subcellular location">
    <subcellularLocation>
        <location evidence="6">Cell membrane</location>
        <topology evidence="6">Multi-pass membrane protein</topology>
    </subcellularLocation>
    <subcellularLocation>
        <location evidence="1">Membrane</location>
        <topology evidence="1">Multi-pass membrane protein</topology>
    </subcellularLocation>
</comment>
<dbReference type="PROSITE" id="PS51012">
    <property type="entry name" value="ABC_TM2"/>
    <property type="match status" value="1"/>
</dbReference>
<feature type="transmembrane region" description="Helical" evidence="6">
    <location>
        <begin position="187"/>
        <end position="205"/>
    </location>
</feature>
<sequence>MTAGHAAAQSTPTRASVGVGRQAVVHASALLRTWSRDPGIVVQAVVFPVFLLLMFHLVLGKTITSMGSGDSIVGTTGLVALVGALYGTVAAALTVIADRDSGVLARLWTLPVHRSGFLAGRLLAEAVRTAIGTVVLFAVAMTMGFGFDQGIAAAVGALAVPVVFGVGVAIPVIALATVAAGREVVQLLGGAFLFLLFFTTGFAPLTEYPGWIRPVVAHQPMSPAIDAIAGLTDGGPVAVPLATTLAWALGFAIVFGPLAMRGYRRAAAGPR</sequence>
<keyword evidence="6" id="KW-0813">Transport</keyword>
<keyword evidence="9" id="KW-1185">Reference proteome</keyword>
<dbReference type="GO" id="GO:0046677">
    <property type="term" value="P:response to antibiotic"/>
    <property type="evidence" value="ECO:0007669"/>
    <property type="project" value="UniProtKB-KW"/>
</dbReference>
<dbReference type="KEGG" id="whr:OG579_16190"/>
<evidence type="ECO:0000256" key="3">
    <source>
        <dbReference type="ARBA" id="ARBA00022989"/>
    </source>
</evidence>
<reference evidence="8 9" key="1">
    <citation type="submission" date="2022-10" db="EMBL/GenBank/DDBJ databases">
        <title>The complete genomes of actinobacterial strains from the NBC collection.</title>
        <authorList>
            <person name="Joergensen T.S."/>
            <person name="Alvarez Arevalo M."/>
            <person name="Sterndorff E.B."/>
            <person name="Faurdal D."/>
            <person name="Vuksanovic O."/>
            <person name="Mourched A.-S."/>
            <person name="Charusanti P."/>
            <person name="Shaw S."/>
            <person name="Blin K."/>
            <person name="Weber T."/>
        </authorList>
    </citation>
    <scope>NUCLEOTIDE SEQUENCE [LARGE SCALE GENOMIC DNA]</scope>
    <source>
        <strain evidence="8 9">NBC_00319</strain>
    </source>
</reference>
<keyword evidence="2 6" id="KW-0812">Transmembrane</keyword>
<keyword evidence="6" id="KW-1003">Cell membrane</keyword>
<dbReference type="RefSeq" id="WP_328856774.1">
    <property type="nucleotide sequence ID" value="NZ_CP108021.1"/>
</dbReference>
<dbReference type="EMBL" id="CP108021">
    <property type="protein sequence ID" value="WUM19239.1"/>
    <property type="molecule type" value="Genomic_DNA"/>
</dbReference>
<feature type="transmembrane region" description="Helical" evidence="6">
    <location>
        <begin position="118"/>
        <end position="145"/>
    </location>
</feature>
<dbReference type="AlphaFoldDB" id="A0AAU4JZK8"/>
<dbReference type="PIRSF" id="PIRSF006648">
    <property type="entry name" value="DrrB"/>
    <property type="match status" value="1"/>
</dbReference>
<keyword evidence="4 6" id="KW-0472">Membrane</keyword>
<dbReference type="Pfam" id="PF01061">
    <property type="entry name" value="ABC2_membrane"/>
    <property type="match status" value="1"/>
</dbReference>
<dbReference type="GO" id="GO:0140359">
    <property type="term" value="F:ABC-type transporter activity"/>
    <property type="evidence" value="ECO:0007669"/>
    <property type="project" value="InterPro"/>
</dbReference>
<dbReference type="PANTHER" id="PTHR43027:SF1">
    <property type="entry name" value="DOXORUBICIN RESISTANCE ABC TRANSPORTER PERMEASE PROTEIN DRRC-RELATED"/>
    <property type="match status" value="1"/>
</dbReference>
<dbReference type="InterPro" id="IPR013525">
    <property type="entry name" value="ABC2_TM"/>
</dbReference>
<feature type="transmembrane region" description="Helical" evidence="6">
    <location>
        <begin position="71"/>
        <end position="97"/>
    </location>
</feature>
<evidence type="ECO:0000313" key="9">
    <source>
        <dbReference type="Proteomes" id="UP001432128"/>
    </source>
</evidence>
<proteinExistence type="inferred from homology"/>
<dbReference type="InterPro" id="IPR000412">
    <property type="entry name" value="ABC_2_transport"/>
</dbReference>
<keyword evidence="5" id="KW-0046">Antibiotic resistance</keyword>
<evidence type="ECO:0000259" key="7">
    <source>
        <dbReference type="PROSITE" id="PS51012"/>
    </source>
</evidence>
<dbReference type="Proteomes" id="UP001432128">
    <property type="component" value="Chromosome"/>
</dbReference>
<dbReference type="InterPro" id="IPR052902">
    <property type="entry name" value="ABC-2_transporter"/>
</dbReference>
<accession>A0AAU4JZK8</accession>
<evidence type="ECO:0000256" key="2">
    <source>
        <dbReference type="ARBA" id="ARBA00022692"/>
    </source>
</evidence>
<feature type="transmembrane region" description="Helical" evidence="6">
    <location>
        <begin position="245"/>
        <end position="263"/>
    </location>
</feature>
<evidence type="ECO:0000313" key="8">
    <source>
        <dbReference type="EMBL" id="WUM19239.1"/>
    </source>
</evidence>
<protein>
    <recommendedName>
        <fullName evidence="6">Transport permease protein</fullName>
    </recommendedName>
</protein>
<keyword evidence="3 6" id="KW-1133">Transmembrane helix</keyword>
<dbReference type="InterPro" id="IPR047817">
    <property type="entry name" value="ABC2_TM_bact-type"/>
</dbReference>
<gene>
    <name evidence="8" type="ORF">OG579_16190</name>
</gene>
<organism evidence="8 9">
    <name type="scientific">Williamsia herbipolensis</name>
    <dbReference type="NCBI Taxonomy" id="1603258"/>
    <lineage>
        <taxon>Bacteria</taxon>
        <taxon>Bacillati</taxon>
        <taxon>Actinomycetota</taxon>
        <taxon>Actinomycetes</taxon>
        <taxon>Mycobacteriales</taxon>
        <taxon>Nocardiaceae</taxon>
        <taxon>Williamsia</taxon>
    </lineage>
</organism>
<evidence type="ECO:0000256" key="5">
    <source>
        <dbReference type="ARBA" id="ARBA00023251"/>
    </source>
</evidence>
<evidence type="ECO:0000256" key="1">
    <source>
        <dbReference type="ARBA" id="ARBA00004141"/>
    </source>
</evidence>